<dbReference type="HOGENOM" id="CLU_049708_0_0_9"/>
<dbReference type="eggNOG" id="ENOG502Z9DJ">
    <property type="taxonomic scope" value="Bacteria"/>
</dbReference>
<accession>B9Y527</accession>
<reference evidence="1 2" key="2">
    <citation type="submission" date="2009-02" db="EMBL/GenBank/DDBJ databases">
        <title>Draft genome sequence of Holdemania filiformis DSM 12042.</title>
        <authorList>
            <person name="Sudarsanam P."/>
            <person name="Ley R."/>
            <person name="Guruge J."/>
            <person name="Turnbaugh P.J."/>
            <person name="Mahowald M."/>
            <person name="Liep D."/>
            <person name="Gordon J."/>
        </authorList>
    </citation>
    <scope>NUCLEOTIDE SEQUENCE [LARGE SCALE GENOMIC DNA]</scope>
    <source>
        <strain evidence="1 2">DSM 12042</strain>
    </source>
</reference>
<evidence type="ECO:0000313" key="1">
    <source>
        <dbReference type="EMBL" id="EEF68940.1"/>
    </source>
</evidence>
<proteinExistence type="predicted"/>
<organism evidence="1 2">
    <name type="scientific">Holdemania filiformis DSM 12042</name>
    <dbReference type="NCBI Taxonomy" id="545696"/>
    <lineage>
        <taxon>Bacteria</taxon>
        <taxon>Bacillati</taxon>
        <taxon>Bacillota</taxon>
        <taxon>Erysipelotrichia</taxon>
        <taxon>Erysipelotrichales</taxon>
        <taxon>Erysipelotrichaceae</taxon>
        <taxon>Holdemania</taxon>
    </lineage>
</organism>
<reference evidence="1 2" key="1">
    <citation type="submission" date="2008-12" db="EMBL/GenBank/DDBJ databases">
        <authorList>
            <person name="Fulton L."/>
            <person name="Clifton S."/>
            <person name="Fulton B."/>
            <person name="Xu J."/>
            <person name="Minx P."/>
            <person name="Pepin K.H."/>
            <person name="Johnson M."/>
            <person name="Bhonagiri V."/>
            <person name="Nash W.E."/>
            <person name="Mardis E.R."/>
            <person name="Wilson R.K."/>
        </authorList>
    </citation>
    <scope>NUCLEOTIDE SEQUENCE [LARGE SCALE GENOMIC DNA]</scope>
    <source>
        <strain evidence="1 2">DSM 12042</strain>
    </source>
</reference>
<comment type="caution">
    <text evidence="1">The sequence shown here is derived from an EMBL/GenBank/DDBJ whole genome shotgun (WGS) entry which is preliminary data.</text>
</comment>
<dbReference type="STRING" id="545696.HOLDEFILI_00908"/>
<evidence type="ECO:0000313" key="2">
    <source>
        <dbReference type="Proteomes" id="UP000005950"/>
    </source>
</evidence>
<protein>
    <submittedName>
        <fullName evidence="1">Uncharacterized protein</fullName>
    </submittedName>
</protein>
<dbReference type="Proteomes" id="UP000005950">
    <property type="component" value="Unassembled WGS sequence"/>
</dbReference>
<gene>
    <name evidence="1" type="ORF">HOLDEFILI_00908</name>
</gene>
<dbReference type="AlphaFoldDB" id="B9Y527"/>
<dbReference type="EMBL" id="ACCF01000054">
    <property type="protein sequence ID" value="EEF68940.1"/>
    <property type="molecule type" value="Genomic_DNA"/>
</dbReference>
<sequence length="446" mass="51560">MKGKAAWGICYNKKKERTGGLAMSIGLSFEAQIQDVSEAREEVMDLAEQWNIAAFPDENSVSLSFCPIGILEIQFEQEEANHWIMSGECVTTPAGPGLHKAVADFIETLADRLDLEILFDDEAEYMDYHDFKKMAEDHFYPWLETLMTIPIHQLEEEEYTSLCLCWDLNEYMPREIPGTIITHMGRFSITALAEKLEDGIEAFADQFFLWKNPIKDALYYRNCALNELWEHCYFAPSSRSELDRQINGFIFSHLEQALMMDRTLPFPIEAYYKLCQLDGKDPLDLTGVPELRYETKIGYRRDQITQDFGNVKFIFPGKYKYEYKQTEQGRGINLWTDESDPLCPLWQITGFSRNQGDAVFFEQGFEKVRDIEEFQAGEGICRYGWYSSNDELQLAAQIICGAQLTLITVTLHDEEQRDSVLELLHGVRALLPKEEVRQQATYSSRQ</sequence>
<name>B9Y527_9FIRM</name>